<evidence type="ECO:0000313" key="6">
    <source>
        <dbReference type="Proteomes" id="UP001239994"/>
    </source>
</evidence>
<comment type="caution">
    <text evidence="5">The sequence shown here is derived from an EMBL/GenBank/DDBJ whole genome shotgun (WGS) entry which is preliminary data.</text>
</comment>
<dbReference type="InterPro" id="IPR043128">
    <property type="entry name" value="Rev_trsase/Diguanyl_cyclase"/>
</dbReference>
<proteinExistence type="inferred from homology"/>
<dbReference type="InterPro" id="IPR051320">
    <property type="entry name" value="Viral_Replic_Matur_Polypro"/>
</dbReference>
<keyword evidence="6" id="KW-1185">Reference proteome</keyword>
<dbReference type="AlphaFoldDB" id="A0AAD9E319"/>
<name>A0AAD9E319_9TELE</name>
<evidence type="ECO:0000259" key="4">
    <source>
        <dbReference type="PROSITE" id="PS50878"/>
    </source>
</evidence>
<dbReference type="EC" id="3.1.26.4" evidence="2"/>
<dbReference type="GO" id="GO:0006508">
    <property type="term" value="P:proteolysis"/>
    <property type="evidence" value="ECO:0007669"/>
    <property type="project" value="InterPro"/>
</dbReference>
<protein>
    <recommendedName>
        <fullName evidence="2">ribonuclease H</fullName>
        <ecNumber evidence="2">3.1.26.4</ecNumber>
    </recommendedName>
</protein>
<dbReference type="InterPro" id="IPR000477">
    <property type="entry name" value="RT_dom"/>
</dbReference>
<feature type="region of interest" description="Disordered" evidence="3">
    <location>
        <begin position="1"/>
        <end position="37"/>
    </location>
</feature>
<dbReference type="PANTHER" id="PTHR33064">
    <property type="entry name" value="POL PROTEIN"/>
    <property type="match status" value="1"/>
</dbReference>
<dbReference type="PANTHER" id="PTHR33064:SF37">
    <property type="entry name" value="RIBONUCLEASE H"/>
    <property type="match status" value="1"/>
</dbReference>
<dbReference type="EMBL" id="JAROKS010000005">
    <property type="protein sequence ID" value="KAK1803311.1"/>
    <property type="molecule type" value="Genomic_DNA"/>
</dbReference>
<dbReference type="PROSITE" id="PS00141">
    <property type="entry name" value="ASP_PROTEASE"/>
    <property type="match status" value="1"/>
</dbReference>
<dbReference type="Proteomes" id="UP001239994">
    <property type="component" value="Unassembled WGS sequence"/>
</dbReference>
<dbReference type="Gene3D" id="3.30.70.270">
    <property type="match status" value="2"/>
</dbReference>
<accession>A0AAD9E319</accession>
<dbReference type="InterPro" id="IPR001969">
    <property type="entry name" value="Aspartic_peptidase_AS"/>
</dbReference>
<dbReference type="Gene3D" id="3.10.10.10">
    <property type="entry name" value="HIV Type 1 Reverse Transcriptase, subunit A, domain 1"/>
    <property type="match status" value="1"/>
</dbReference>
<dbReference type="PROSITE" id="PS50878">
    <property type="entry name" value="RT_POL"/>
    <property type="match status" value="1"/>
</dbReference>
<dbReference type="SUPFAM" id="SSF50630">
    <property type="entry name" value="Acid proteases"/>
    <property type="match status" value="1"/>
</dbReference>
<organism evidence="5 6">
    <name type="scientific">Electrophorus voltai</name>
    <dbReference type="NCBI Taxonomy" id="2609070"/>
    <lineage>
        <taxon>Eukaryota</taxon>
        <taxon>Metazoa</taxon>
        <taxon>Chordata</taxon>
        <taxon>Craniata</taxon>
        <taxon>Vertebrata</taxon>
        <taxon>Euteleostomi</taxon>
        <taxon>Actinopterygii</taxon>
        <taxon>Neopterygii</taxon>
        <taxon>Teleostei</taxon>
        <taxon>Ostariophysi</taxon>
        <taxon>Gymnotiformes</taxon>
        <taxon>Gymnotoidei</taxon>
        <taxon>Gymnotidae</taxon>
        <taxon>Electrophorus</taxon>
    </lineage>
</organism>
<evidence type="ECO:0000313" key="5">
    <source>
        <dbReference type="EMBL" id="KAK1803311.1"/>
    </source>
</evidence>
<evidence type="ECO:0000256" key="1">
    <source>
        <dbReference type="ARBA" id="ARBA00010879"/>
    </source>
</evidence>
<feature type="compositionally biased region" description="Acidic residues" evidence="3">
    <location>
        <begin position="25"/>
        <end position="34"/>
    </location>
</feature>
<feature type="region of interest" description="Disordered" evidence="3">
    <location>
        <begin position="60"/>
        <end position="79"/>
    </location>
</feature>
<gene>
    <name evidence="5" type="ORF">P4O66_004093</name>
</gene>
<dbReference type="Pfam" id="PF00078">
    <property type="entry name" value="RVT_1"/>
    <property type="match status" value="1"/>
</dbReference>
<feature type="domain" description="Reverse transcriptase" evidence="4">
    <location>
        <begin position="369"/>
        <end position="553"/>
    </location>
</feature>
<sequence>MEMRITGQWKEEESGEKEDERYLGEEEEKDEEDPRAEMRDVLEEVMMAKDPSEMSLWELEEEEKQKVIGPETVRHPAPQHPEVELKEDMDEELFRPLTHRWPQEDNIQQDTGNPGRGPNGAHNDGPHREAVTTADPPLSVQVNEDDLPFLVDTGATCSTLNTRQVVHLLSHKTTSVMGFSLCTKVGKQTVMHPFVYSPTVLVNLMGSDLLIRLGATILCGPEGLMVTLPGGTKLPCSSGLRTSSQYLIQPVQEQWADIYWCLLEQESTCHTGALSAYFSWKPWISLLEPYTLPPDPPHVTLYYSLGMTPTRRSSVRTLKENIDSLTDVGLMDCIPIDFQVQQGNLIWIHQYPHKQVAELGIRDTIEGLLQAGVLEPSYSAWNTPILLVEKKGTGKYRMVHDLWAINDILLTPTVPVPNPYAALANLGPQQKWFTCIDLANAFFCLPLAEQCRDIFSFTFQGRQLRYTHLPQGFALSPGLFNQVLKEALGECSLPPDTILIQYVDDLMIAAPTAQTCLIGTQTVLQNLADRVFKVSKDKLQVARSQVSFLGRLISQRGAGMSPAHRSTILHHLKPEKVKDMLSFLGLTGYSRNYAPNYVGLTQPIRRLVTEQGMRNLTNPLNWTADVEKAVGSGYGPQHSRLLFTFSSGCFRNRRAGTRGGETSLTPARSGVGVAESHQVKVARAPVDWSFPGGGTSWEG</sequence>
<dbReference type="InterPro" id="IPR043502">
    <property type="entry name" value="DNA/RNA_pol_sf"/>
</dbReference>
<evidence type="ECO:0000256" key="3">
    <source>
        <dbReference type="SAM" id="MobiDB-lite"/>
    </source>
</evidence>
<dbReference type="GO" id="GO:0004523">
    <property type="term" value="F:RNA-DNA hybrid ribonuclease activity"/>
    <property type="evidence" value="ECO:0007669"/>
    <property type="project" value="UniProtKB-EC"/>
</dbReference>
<evidence type="ECO:0000256" key="2">
    <source>
        <dbReference type="ARBA" id="ARBA00012180"/>
    </source>
</evidence>
<comment type="similarity">
    <text evidence="1">Belongs to the beta type-B retroviral polymerase family. HERV class-II K(HML-2) pol subfamily.</text>
</comment>
<feature type="region of interest" description="Disordered" evidence="3">
    <location>
        <begin position="99"/>
        <end position="134"/>
    </location>
</feature>
<reference evidence="5" key="1">
    <citation type="submission" date="2023-03" db="EMBL/GenBank/DDBJ databases">
        <title>Electrophorus voltai genome.</title>
        <authorList>
            <person name="Bian C."/>
        </authorList>
    </citation>
    <scope>NUCLEOTIDE SEQUENCE</scope>
    <source>
        <strain evidence="5">CB-2022</strain>
        <tissue evidence="5">Muscle</tissue>
    </source>
</reference>
<dbReference type="SUPFAM" id="SSF56672">
    <property type="entry name" value="DNA/RNA polymerases"/>
    <property type="match status" value="1"/>
</dbReference>
<dbReference type="GO" id="GO:0004190">
    <property type="term" value="F:aspartic-type endopeptidase activity"/>
    <property type="evidence" value="ECO:0007669"/>
    <property type="project" value="InterPro"/>
</dbReference>
<dbReference type="Gene3D" id="2.40.70.10">
    <property type="entry name" value="Acid Proteases"/>
    <property type="match status" value="1"/>
</dbReference>
<dbReference type="InterPro" id="IPR021109">
    <property type="entry name" value="Peptidase_aspartic_dom_sf"/>
</dbReference>